<name>A0A6C0F862_9ZZZZ</name>
<keyword evidence="1" id="KW-0175">Coiled coil</keyword>
<proteinExistence type="predicted"/>
<feature type="coiled-coil region" evidence="1">
    <location>
        <begin position="36"/>
        <end position="77"/>
    </location>
</feature>
<evidence type="ECO:0000313" key="2">
    <source>
        <dbReference type="EMBL" id="QHT35355.1"/>
    </source>
</evidence>
<sequence length="90" mass="11084">MPRTILYRLNVNFLHKLETFAQSHSNEQVILEVFDRMERKAEYEKKKKEYAELNGRYKEMKQTLEKMNAEFDMLHSERLCAYYDLKNMKR</sequence>
<accession>A0A6C0F862</accession>
<dbReference type="EMBL" id="MN739019">
    <property type="protein sequence ID" value="QHT35355.1"/>
    <property type="molecule type" value="Genomic_DNA"/>
</dbReference>
<protein>
    <submittedName>
        <fullName evidence="2">Uncharacterized protein</fullName>
    </submittedName>
</protein>
<evidence type="ECO:0000256" key="1">
    <source>
        <dbReference type="SAM" id="Coils"/>
    </source>
</evidence>
<dbReference type="AlphaFoldDB" id="A0A6C0F862"/>
<reference evidence="2" key="1">
    <citation type="journal article" date="2020" name="Nature">
        <title>Giant virus diversity and host interactions through global metagenomics.</title>
        <authorList>
            <person name="Schulz F."/>
            <person name="Roux S."/>
            <person name="Paez-Espino D."/>
            <person name="Jungbluth S."/>
            <person name="Walsh D.A."/>
            <person name="Denef V.J."/>
            <person name="McMahon K.D."/>
            <person name="Konstantinidis K.T."/>
            <person name="Eloe-Fadrosh E.A."/>
            <person name="Kyrpides N.C."/>
            <person name="Woyke T."/>
        </authorList>
    </citation>
    <scope>NUCLEOTIDE SEQUENCE</scope>
    <source>
        <strain evidence="2">GVMAG-M-3300009180-1</strain>
    </source>
</reference>
<organism evidence="2">
    <name type="scientific">viral metagenome</name>
    <dbReference type="NCBI Taxonomy" id="1070528"/>
    <lineage>
        <taxon>unclassified sequences</taxon>
        <taxon>metagenomes</taxon>
        <taxon>organismal metagenomes</taxon>
    </lineage>
</organism>